<dbReference type="AlphaFoldDB" id="A0A2J4JS51"/>
<accession>A0A2J4JS51</accession>
<proteinExistence type="predicted"/>
<comment type="caution">
    <text evidence="1">The sequence shown here is derived from an EMBL/GenBank/DDBJ whole genome shotgun (WGS) entry which is preliminary data.</text>
</comment>
<organism evidence="1 2">
    <name type="scientific">Faecalibacterium prausnitzii</name>
    <dbReference type="NCBI Taxonomy" id="853"/>
    <lineage>
        <taxon>Bacteria</taxon>
        <taxon>Bacillati</taxon>
        <taxon>Bacillota</taxon>
        <taxon>Clostridia</taxon>
        <taxon>Eubacteriales</taxon>
        <taxon>Oscillospiraceae</taxon>
        <taxon>Faecalibacterium</taxon>
    </lineage>
</organism>
<reference evidence="1 2" key="1">
    <citation type="journal article" date="2017" name="Front. Microbiol.">
        <title>New Insights into the Diversity of the Genus Faecalibacterium.</title>
        <authorList>
            <person name="Benevides L."/>
            <person name="Burman S."/>
            <person name="Martin R."/>
            <person name="Robert V."/>
            <person name="Thomas M."/>
            <person name="Miquel S."/>
            <person name="Chain F."/>
            <person name="Sokol H."/>
            <person name="Bermudez-Humaran L.G."/>
            <person name="Morrison M."/>
            <person name="Langella P."/>
            <person name="Azevedo V.A."/>
            <person name="Chatel J.M."/>
            <person name="Soares S."/>
        </authorList>
    </citation>
    <scope>NUCLEOTIDE SEQUENCE [LARGE SCALE GENOMIC DNA]</scope>
    <source>
        <strain evidence="1 2">CNCM I 4542</strain>
    </source>
</reference>
<dbReference type="RefSeq" id="WP_097775604.1">
    <property type="nucleotide sequence ID" value="NZ_NMTS02000001.1"/>
</dbReference>
<sequence>MDMTNIMYELVNTKTSLTIADRTIETLQKQNRRLNRRCLRQSLMIAGLTWLTVTACRMLSENDKKRKEAEEDARQLHAELAHTQQVLDDVNRKNAEQFWTESSTSATEPEKDICCDGKATITKNPE</sequence>
<name>A0A2J4JS51_9FIRM</name>
<gene>
    <name evidence="1" type="ORF">CGS50_003470</name>
</gene>
<dbReference type="Proteomes" id="UP000221015">
    <property type="component" value="Unassembled WGS sequence"/>
</dbReference>
<dbReference type="EMBL" id="NMTS02000001">
    <property type="protein sequence ID" value="PLK30685.1"/>
    <property type="molecule type" value="Genomic_DNA"/>
</dbReference>
<protein>
    <submittedName>
        <fullName evidence="1">Uncharacterized protein</fullName>
    </submittedName>
</protein>
<evidence type="ECO:0000313" key="2">
    <source>
        <dbReference type="Proteomes" id="UP000221015"/>
    </source>
</evidence>
<evidence type="ECO:0000313" key="1">
    <source>
        <dbReference type="EMBL" id="PLK30685.1"/>
    </source>
</evidence>